<reference evidence="2" key="1">
    <citation type="journal article" date="2016" name="Nat. Biotechnol.">
        <title>Sequencing wild and cultivated cassava and related species reveals extensive interspecific hybridization and genetic diversity.</title>
        <authorList>
            <person name="Bredeson J.V."/>
            <person name="Lyons J.B."/>
            <person name="Prochnik S.E."/>
            <person name="Wu G.A."/>
            <person name="Ha C.M."/>
            <person name="Edsinger-Gonzales E."/>
            <person name="Grimwood J."/>
            <person name="Schmutz J."/>
            <person name="Rabbi I.Y."/>
            <person name="Egesi C."/>
            <person name="Nauluvula P."/>
            <person name="Lebot V."/>
            <person name="Ndunguru J."/>
            <person name="Mkamilo G."/>
            <person name="Bart R.S."/>
            <person name="Setter T.L."/>
            <person name="Gleadow R.M."/>
            <person name="Kulakow P."/>
            <person name="Ferguson M.E."/>
            <person name="Rounsley S."/>
            <person name="Rokhsar D.S."/>
        </authorList>
    </citation>
    <scope>NUCLEOTIDE SEQUENCE [LARGE SCALE GENOMIC DNA]</scope>
    <source>
        <strain evidence="2">cv. AM560-2</strain>
    </source>
</reference>
<proteinExistence type="predicted"/>
<name>A0ACB7GTZ0_MANES</name>
<dbReference type="Proteomes" id="UP000091857">
    <property type="component" value="Chromosome 11"/>
</dbReference>
<evidence type="ECO:0000313" key="1">
    <source>
        <dbReference type="EMBL" id="KAG8643133.1"/>
    </source>
</evidence>
<accession>A0ACB7GTZ0</accession>
<evidence type="ECO:0000313" key="2">
    <source>
        <dbReference type="Proteomes" id="UP000091857"/>
    </source>
</evidence>
<protein>
    <submittedName>
        <fullName evidence="1">Uncharacterized protein</fullName>
    </submittedName>
</protein>
<dbReference type="EMBL" id="CM004397">
    <property type="protein sequence ID" value="KAG8643133.1"/>
    <property type="molecule type" value="Genomic_DNA"/>
</dbReference>
<keyword evidence="2" id="KW-1185">Reference proteome</keyword>
<comment type="caution">
    <text evidence="1">The sequence shown here is derived from an EMBL/GenBank/DDBJ whole genome shotgun (WGS) entry which is preliminary data.</text>
</comment>
<sequence>MMALENKETIQRSCEASLKCLPSGLPCGNSVDGFPELKEETNACSGGDVVEPVHSISSEFLEHPSEFQSKPTYHHDFGSWSTFYPESQKAQQCQMNCFENQVYPFPMETRFQYAPSNIYSQGYPYEFQFQDFQYFVVIDFEATCDKEKNPHPQEIIEFPSVIVSSVTGQLEACFQTYVRPTCNQLLSDFCKDLTGIQQIQVDRGVTLSEALLRHDKWLEKKGIKNTNFAVVTWSNWDCRVMLESECRFKKIRKPPYFNRWINLKVPFCEVFGGVRCNLKEAVEMAGLTWQGRAHCGLDDAKNTARLLALLMCRGIKFSITNSLIWQTTDGSLSWKPSVDHLSPLQQPYKLREMHIPVFQYHPFCYCGVKSSKGMVRKPGPKQGSLFFGCGNWSAARGARCHYFEWAST</sequence>
<gene>
    <name evidence="1" type="ORF">MANES_11G007250v8</name>
</gene>
<organism evidence="1 2">
    <name type="scientific">Manihot esculenta</name>
    <name type="common">Cassava</name>
    <name type="synonym">Jatropha manihot</name>
    <dbReference type="NCBI Taxonomy" id="3983"/>
    <lineage>
        <taxon>Eukaryota</taxon>
        <taxon>Viridiplantae</taxon>
        <taxon>Streptophyta</taxon>
        <taxon>Embryophyta</taxon>
        <taxon>Tracheophyta</taxon>
        <taxon>Spermatophyta</taxon>
        <taxon>Magnoliopsida</taxon>
        <taxon>eudicotyledons</taxon>
        <taxon>Gunneridae</taxon>
        <taxon>Pentapetalae</taxon>
        <taxon>rosids</taxon>
        <taxon>fabids</taxon>
        <taxon>Malpighiales</taxon>
        <taxon>Euphorbiaceae</taxon>
        <taxon>Crotonoideae</taxon>
        <taxon>Manihoteae</taxon>
        <taxon>Manihot</taxon>
    </lineage>
</organism>